<sequence>MISLLRLWRVLSMSNFPEKTFIIARHEFLKTIKHKEFLFMTFLFPLLLTGISLLPAIISETTPAEDQKVGYIDMTDTFEFPESVRNEGISLRPSEAETSVIEFVKYSEISEARQALQTGLISSYLIIPENFLETGTIELYSLKKEAPVPDIELSAELSDIVITSLLKDKVDELILNRVRDPVNMKFYNVGENGEPSEQRLTEMFASFGLPILTAFLLLFSIFSSSGFLLRGVAEEKENRIIEILLSSATPSEILTGKIAGLGAVGLLQILIWLAAIVFGSGYALPVNIEPFTLLLALIYFVFGFIFFASLMAGIGAITSSLQESQQVAGILTFTAATPLIFMQPLLTNPDSPFSVFLSLFPLTSPVAMLARMGVTVVPLYQILASILILFVSVHGVILLSSRLFRAYLLMYGKRPELREILKNIKAGSK</sequence>
<organism evidence="8 10">
    <name type="scientific">Methanosarcina flavescens</name>
    <dbReference type="NCBI Taxonomy" id="1715806"/>
    <lineage>
        <taxon>Archaea</taxon>
        <taxon>Methanobacteriati</taxon>
        <taxon>Methanobacteriota</taxon>
        <taxon>Stenosarchaea group</taxon>
        <taxon>Methanomicrobia</taxon>
        <taxon>Methanosarcinales</taxon>
        <taxon>Methanosarcinaceae</taxon>
        <taxon>Methanosarcina</taxon>
    </lineage>
</organism>
<feature type="transmembrane region" description="Helical" evidence="6">
    <location>
        <begin position="207"/>
        <end position="229"/>
    </location>
</feature>
<reference evidence="9 11" key="3">
    <citation type="journal article" date="2020" name="Biotechnol. Biofuels">
        <title>New insights from the biogas microbiome by comprehensive genome-resolved metagenomics of nearly 1600 species originating from multiple anaerobic digesters.</title>
        <authorList>
            <person name="Campanaro S."/>
            <person name="Treu L."/>
            <person name="Rodriguez-R L.M."/>
            <person name="Kovalovszki A."/>
            <person name="Ziels R.M."/>
            <person name="Maus I."/>
            <person name="Zhu X."/>
            <person name="Kougias P.G."/>
            <person name="Basile A."/>
            <person name="Luo G."/>
            <person name="Schluter A."/>
            <person name="Konstantinidis K.T."/>
            <person name="Angelidaki I."/>
        </authorList>
    </citation>
    <scope>NUCLEOTIDE SEQUENCE [LARGE SCALE GENOMIC DNA]</scope>
    <source>
        <strain evidence="9">AS22ysBPME_46</strain>
    </source>
</reference>
<keyword evidence="10" id="KW-1185">Reference proteome</keyword>
<dbReference type="AlphaFoldDB" id="A0A660HS74"/>
<accession>A0A660HS74</accession>
<name>A0A660HS74_9EURY</name>
<keyword evidence="2" id="KW-1003">Cell membrane</keyword>
<dbReference type="GO" id="GO:0140359">
    <property type="term" value="F:ABC-type transporter activity"/>
    <property type="evidence" value="ECO:0007669"/>
    <property type="project" value="InterPro"/>
</dbReference>
<keyword evidence="4 6" id="KW-1133">Transmembrane helix</keyword>
<evidence type="ECO:0000313" key="9">
    <source>
        <dbReference type="EMBL" id="NLK32035.1"/>
    </source>
</evidence>
<dbReference type="PANTHER" id="PTHR30294">
    <property type="entry name" value="MEMBRANE COMPONENT OF ABC TRANSPORTER YHHJ-RELATED"/>
    <property type="match status" value="1"/>
</dbReference>
<keyword evidence="5 6" id="KW-0472">Membrane</keyword>
<feature type="transmembrane region" description="Helical" evidence="6">
    <location>
        <begin position="37"/>
        <end position="58"/>
    </location>
</feature>
<dbReference type="Pfam" id="PF12698">
    <property type="entry name" value="ABC2_membrane_3"/>
    <property type="match status" value="1"/>
</dbReference>
<comment type="subcellular location">
    <subcellularLocation>
        <location evidence="1">Cell membrane</location>
        <topology evidence="1">Multi-pass membrane protein</topology>
    </subcellularLocation>
</comment>
<evidence type="ECO:0000313" key="8">
    <source>
        <dbReference type="EMBL" id="AYK15151.1"/>
    </source>
</evidence>
<evidence type="ECO:0000256" key="1">
    <source>
        <dbReference type="ARBA" id="ARBA00004651"/>
    </source>
</evidence>
<evidence type="ECO:0000256" key="4">
    <source>
        <dbReference type="ARBA" id="ARBA00022989"/>
    </source>
</evidence>
<reference evidence="8" key="2">
    <citation type="submission" date="2018-10" db="EMBL/GenBank/DDBJ databases">
        <authorList>
            <person name="Fischer M.A."/>
            <person name="Kern T."/>
            <person name="Deppenmeier U."/>
            <person name="Schmitz R.A."/>
            <person name="Rother M."/>
        </authorList>
    </citation>
    <scope>NUCLEOTIDE SEQUENCE</scope>
    <source>
        <strain evidence="8">E03.2</strain>
    </source>
</reference>
<protein>
    <submittedName>
        <fullName evidence="8">ABC transporter permease</fullName>
    </submittedName>
</protein>
<proteinExistence type="predicted"/>
<dbReference type="Proteomes" id="UP000585579">
    <property type="component" value="Unassembled WGS sequence"/>
</dbReference>
<dbReference type="Proteomes" id="UP000053087">
    <property type="component" value="Chromosome"/>
</dbReference>
<evidence type="ECO:0000313" key="11">
    <source>
        <dbReference type="Proteomes" id="UP000585579"/>
    </source>
</evidence>
<dbReference type="OrthoDB" id="146982at2157"/>
<dbReference type="PANTHER" id="PTHR30294:SF29">
    <property type="entry name" value="MULTIDRUG ABC TRANSPORTER PERMEASE YBHS-RELATED"/>
    <property type="match status" value="1"/>
</dbReference>
<evidence type="ECO:0000256" key="5">
    <source>
        <dbReference type="ARBA" id="ARBA00023136"/>
    </source>
</evidence>
<feature type="transmembrane region" description="Helical" evidence="6">
    <location>
        <begin position="382"/>
        <end position="404"/>
    </location>
</feature>
<feature type="transmembrane region" description="Helical" evidence="6">
    <location>
        <begin position="291"/>
        <end position="315"/>
    </location>
</feature>
<evidence type="ECO:0000256" key="3">
    <source>
        <dbReference type="ARBA" id="ARBA00022692"/>
    </source>
</evidence>
<dbReference type="InterPro" id="IPR051449">
    <property type="entry name" value="ABC-2_transporter_component"/>
</dbReference>
<feature type="domain" description="ABC-2 type transporter transmembrane" evidence="7">
    <location>
        <begin position="35"/>
        <end position="400"/>
    </location>
</feature>
<feature type="transmembrane region" description="Helical" evidence="6">
    <location>
        <begin position="258"/>
        <end position="279"/>
    </location>
</feature>
<dbReference type="GO" id="GO:0005886">
    <property type="term" value="C:plasma membrane"/>
    <property type="evidence" value="ECO:0007669"/>
    <property type="project" value="UniProtKB-SubCell"/>
</dbReference>
<evidence type="ECO:0000256" key="2">
    <source>
        <dbReference type="ARBA" id="ARBA00022475"/>
    </source>
</evidence>
<dbReference type="InterPro" id="IPR013525">
    <property type="entry name" value="ABC2_TM"/>
</dbReference>
<dbReference type="EMBL" id="JAAYQL010000023">
    <property type="protein sequence ID" value="NLK32035.1"/>
    <property type="molecule type" value="Genomic_DNA"/>
</dbReference>
<evidence type="ECO:0000313" key="10">
    <source>
        <dbReference type="Proteomes" id="UP000053087"/>
    </source>
</evidence>
<feature type="transmembrane region" description="Helical" evidence="6">
    <location>
        <begin position="327"/>
        <end position="346"/>
    </location>
</feature>
<reference evidence="8 10" key="1">
    <citation type="journal article" date="2016" name="Int. J. Syst. Evol. Microbiol.">
        <title>Methanosarcina flavescens sp. nov., a methanogenic archaeon isolated from a full-scale anaerobic digester.</title>
        <authorList>
            <person name="Kern T."/>
            <person name="Fischer M.A."/>
            <person name="Deppenmeier U."/>
            <person name="Schmitz R.A."/>
            <person name="Rother M."/>
        </authorList>
    </citation>
    <scope>NUCLEOTIDE SEQUENCE [LARGE SCALE GENOMIC DNA]</scope>
    <source>
        <strain evidence="8 10">E03.2</strain>
    </source>
</reference>
<dbReference type="KEGG" id="mfz:AOB57_007995"/>
<evidence type="ECO:0000259" key="7">
    <source>
        <dbReference type="Pfam" id="PF12698"/>
    </source>
</evidence>
<keyword evidence="3 6" id="KW-0812">Transmembrane</keyword>
<evidence type="ECO:0000256" key="6">
    <source>
        <dbReference type="SAM" id="Phobius"/>
    </source>
</evidence>
<dbReference type="EMBL" id="CP032683">
    <property type="protein sequence ID" value="AYK15151.1"/>
    <property type="molecule type" value="Genomic_DNA"/>
</dbReference>
<gene>
    <name evidence="8" type="ORF">AOB57_007995</name>
    <name evidence="9" type="ORF">GX302_04135</name>
</gene>